<dbReference type="InterPro" id="IPR006047">
    <property type="entry name" value="GH13_cat_dom"/>
</dbReference>
<dbReference type="InterPro" id="IPR017853">
    <property type="entry name" value="GH"/>
</dbReference>
<feature type="domain" description="Glycosyl hydrolase family 13 catalytic" evidence="1">
    <location>
        <begin position="32"/>
        <end position="107"/>
    </location>
</feature>
<dbReference type="Gene3D" id="3.20.20.80">
    <property type="entry name" value="Glycosidases"/>
    <property type="match status" value="1"/>
</dbReference>
<accession>A0A5J4JEG0</accession>
<dbReference type="SUPFAM" id="SSF51445">
    <property type="entry name" value="(Trans)glycosidases"/>
    <property type="match status" value="1"/>
</dbReference>
<organism evidence="2 3">
    <name type="scientific">Weizmannia acidilactici</name>
    <dbReference type="NCBI Taxonomy" id="2607726"/>
    <lineage>
        <taxon>Bacteria</taxon>
        <taxon>Bacillati</taxon>
        <taxon>Bacillota</taxon>
        <taxon>Bacilli</taxon>
        <taxon>Bacillales</taxon>
        <taxon>Bacillaceae</taxon>
        <taxon>Heyndrickxia</taxon>
    </lineage>
</organism>
<evidence type="ECO:0000313" key="2">
    <source>
        <dbReference type="EMBL" id="GER70061.1"/>
    </source>
</evidence>
<evidence type="ECO:0000313" key="3">
    <source>
        <dbReference type="Proteomes" id="UP000391919"/>
    </source>
</evidence>
<name>A0A5J4JEG0_9BACI</name>
<dbReference type="PANTHER" id="PTHR43447">
    <property type="entry name" value="ALPHA-AMYLASE"/>
    <property type="match status" value="1"/>
</dbReference>
<dbReference type="GO" id="GO:0005975">
    <property type="term" value="P:carbohydrate metabolic process"/>
    <property type="evidence" value="ECO:0007669"/>
    <property type="project" value="InterPro"/>
</dbReference>
<keyword evidence="3" id="KW-1185">Reference proteome</keyword>
<dbReference type="Proteomes" id="UP000391919">
    <property type="component" value="Unassembled WGS sequence"/>
</dbReference>
<gene>
    <name evidence="2" type="ORF">BpJC7_13640</name>
</gene>
<proteinExistence type="predicted"/>
<dbReference type="Pfam" id="PF00128">
    <property type="entry name" value="Alpha-amylase"/>
    <property type="match status" value="1"/>
</dbReference>
<sequence length="112" mass="12847">MERNHTIMQFFEWNTKADGKHWNRLKELAPELKAGGIDSVWLPPVTKGQSAEDNGYGVYDHYDLGEFDQKGTVRTKYGTKQELHEAIRACHEHEICVYIDVVMNHKAGADET</sequence>
<evidence type="ECO:0000259" key="1">
    <source>
        <dbReference type="Pfam" id="PF00128"/>
    </source>
</evidence>
<dbReference type="AlphaFoldDB" id="A0A5J4JEG0"/>
<dbReference type="EMBL" id="BKZQ01000014">
    <property type="protein sequence ID" value="GER70061.1"/>
    <property type="molecule type" value="Genomic_DNA"/>
</dbReference>
<comment type="caution">
    <text evidence="2">The sequence shown here is derived from an EMBL/GenBank/DDBJ whole genome shotgun (WGS) entry which is preliminary data.</text>
</comment>
<protein>
    <recommendedName>
        <fullName evidence="1">Glycosyl hydrolase family 13 catalytic domain-containing protein</fullName>
    </recommendedName>
</protein>
<reference evidence="2 3" key="1">
    <citation type="submission" date="2019-09" db="EMBL/GenBank/DDBJ databases">
        <title>Draft genome sequence of Bacillus sp. JC-7.</title>
        <authorList>
            <person name="Tanaka N."/>
            <person name="Shiwa Y."/>
            <person name="Fujita N."/>
            <person name="Tanasupawat S."/>
        </authorList>
    </citation>
    <scope>NUCLEOTIDE SEQUENCE [LARGE SCALE GENOMIC DNA]</scope>
    <source>
        <strain evidence="2 3">JC-7</strain>
    </source>
</reference>